<organism evidence="2 3">
    <name type="scientific">Neisseria bacilliformis ATCC BAA-1200</name>
    <dbReference type="NCBI Taxonomy" id="888742"/>
    <lineage>
        <taxon>Bacteria</taxon>
        <taxon>Pseudomonadati</taxon>
        <taxon>Pseudomonadota</taxon>
        <taxon>Betaproteobacteria</taxon>
        <taxon>Neisseriales</taxon>
        <taxon>Neisseriaceae</taxon>
        <taxon>Neisseria</taxon>
    </lineage>
</organism>
<dbReference type="RefSeq" id="WP_007342837.1">
    <property type="nucleotide sequence ID" value="NZ_GL878494.1"/>
</dbReference>
<feature type="transmembrane region" description="Helical" evidence="1">
    <location>
        <begin position="151"/>
        <end position="172"/>
    </location>
</feature>
<feature type="transmembrane region" description="Helical" evidence="1">
    <location>
        <begin position="211"/>
        <end position="229"/>
    </location>
</feature>
<dbReference type="Pfam" id="PF05940">
    <property type="entry name" value="NnrS"/>
    <property type="match status" value="1"/>
</dbReference>
<keyword evidence="1" id="KW-1133">Transmembrane helix</keyword>
<feature type="transmembrane region" description="Helical" evidence="1">
    <location>
        <begin position="241"/>
        <end position="260"/>
    </location>
</feature>
<protein>
    <submittedName>
        <fullName evidence="2">Integral membrane protein</fullName>
    </submittedName>
</protein>
<feature type="transmembrane region" description="Helical" evidence="1">
    <location>
        <begin position="12"/>
        <end position="31"/>
    </location>
</feature>
<feature type="transmembrane region" description="Helical" evidence="1">
    <location>
        <begin position="272"/>
        <end position="295"/>
    </location>
</feature>
<dbReference type="AlphaFoldDB" id="F2BDM5"/>
<dbReference type="EMBL" id="AFAY01000036">
    <property type="protein sequence ID" value="EGF10475.1"/>
    <property type="molecule type" value="Genomic_DNA"/>
</dbReference>
<feature type="transmembrane region" description="Helical" evidence="1">
    <location>
        <begin position="72"/>
        <end position="91"/>
    </location>
</feature>
<proteinExistence type="predicted"/>
<feature type="transmembrane region" description="Helical" evidence="1">
    <location>
        <begin position="37"/>
        <end position="60"/>
    </location>
</feature>
<reference evidence="2 3" key="1">
    <citation type="submission" date="2011-02" db="EMBL/GenBank/DDBJ databases">
        <authorList>
            <person name="Muzny D."/>
            <person name="Qin X."/>
            <person name="Deng J."/>
            <person name="Jiang H."/>
            <person name="Liu Y."/>
            <person name="Qu J."/>
            <person name="Song X.-Z."/>
            <person name="Zhang L."/>
            <person name="Thornton R."/>
            <person name="Coyle M."/>
            <person name="Francisco L."/>
            <person name="Jackson L."/>
            <person name="Javaid M."/>
            <person name="Korchina V."/>
            <person name="Kovar C."/>
            <person name="Mata R."/>
            <person name="Mathew T."/>
            <person name="Ngo R."/>
            <person name="Nguyen L."/>
            <person name="Nguyen N."/>
            <person name="Okwuonu G."/>
            <person name="Ongeri F."/>
            <person name="Pham C."/>
            <person name="Simmons D."/>
            <person name="Wilczek-Boney K."/>
            <person name="Hale W."/>
            <person name="Jakkamsetti A."/>
            <person name="Pham P."/>
            <person name="Ruth R."/>
            <person name="San Lucas F."/>
            <person name="Warren J."/>
            <person name="Zhang J."/>
            <person name="Zhao Z."/>
            <person name="Zhou C."/>
            <person name="Zhu D."/>
            <person name="Lee S."/>
            <person name="Bess C."/>
            <person name="Blankenburg K."/>
            <person name="Forbes L."/>
            <person name="Fu Q."/>
            <person name="Gubbala S."/>
            <person name="Hirani K."/>
            <person name="Jayaseelan J.C."/>
            <person name="Lara F."/>
            <person name="Munidasa M."/>
            <person name="Palculict T."/>
            <person name="Patil S."/>
            <person name="Pu L.-L."/>
            <person name="Saada N."/>
            <person name="Tang L."/>
            <person name="Weissenberger G."/>
            <person name="Zhu Y."/>
            <person name="Hemphill L."/>
            <person name="Shang Y."/>
            <person name="Youmans B."/>
            <person name="Ayvaz T."/>
            <person name="Ross M."/>
            <person name="Santibanez J."/>
            <person name="Aqrawi P."/>
            <person name="Gross S."/>
            <person name="Joshi V."/>
            <person name="Fowler G."/>
            <person name="Nazareth L."/>
            <person name="Reid J."/>
            <person name="Worley K."/>
            <person name="Petrosino J."/>
            <person name="Highlander S."/>
            <person name="Gibbs R."/>
        </authorList>
    </citation>
    <scope>NUCLEOTIDE SEQUENCE [LARGE SCALE GENOMIC DNA]</scope>
    <source>
        <strain evidence="2 3">ATCC BAA-1200</strain>
    </source>
</reference>
<keyword evidence="1" id="KW-0812">Transmembrane</keyword>
<feature type="transmembrane region" description="Helical" evidence="1">
    <location>
        <begin position="332"/>
        <end position="354"/>
    </location>
</feature>
<evidence type="ECO:0000313" key="2">
    <source>
        <dbReference type="EMBL" id="EGF10475.1"/>
    </source>
</evidence>
<sequence>MNTGQFFTHPMRPFFTAAAAAVVFGAAAFFLRSDVVVFHRLVFLQLLPVCAYSGFLLTAFPDWTDYKGRLKTIAFTLAAPLAFAALALPFFPQAAAFAVAAAWAILFSFCTWLAWRGRNTDQFAILLLLLLFALVQTTFACTADWRFLRTLVHLNIAAVMLVSFRVSVVLGAEALKSCRLKDPVFIPNFVYKNMAILFLLLYAAAELRLPPEAVGFMALAVGFVILAKLRELHHWELLRKHYVAFYYLIQLAAAAGYLWLGANTLLGRGQGAPLHLITLGAMCGAIMLVFLTAGLRHSGFARLDYPASARAAFACLAAAALSRAVLSAYHPLFLITVPAALAMAAFALYLYGFIPIFRAHAFSDDPDPE</sequence>
<feature type="transmembrane region" description="Helical" evidence="1">
    <location>
        <begin position="122"/>
        <end position="145"/>
    </location>
</feature>
<feature type="transmembrane region" description="Helical" evidence="1">
    <location>
        <begin position="307"/>
        <end position="326"/>
    </location>
</feature>
<feature type="transmembrane region" description="Helical" evidence="1">
    <location>
        <begin position="97"/>
        <end position="115"/>
    </location>
</feature>
<dbReference type="STRING" id="267212.GCA_001063965_01115"/>
<feature type="transmembrane region" description="Helical" evidence="1">
    <location>
        <begin position="184"/>
        <end position="205"/>
    </location>
</feature>
<dbReference type="HOGENOM" id="CLU_066419_0_0_4"/>
<dbReference type="Proteomes" id="UP000004105">
    <property type="component" value="Unassembled WGS sequence"/>
</dbReference>
<gene>
    <name evidence="2" type="ORF">HMPREF9123_1831</name>
</gene>
<dbReference type="InterPro" id="IPR010266">
    <property type="entry name" value="NnrS"/>
</dbReference>
<comment type="caution">
    <text evidence="2">The sequence shown here is derived from an EMBL/GenBank/DDBJ whole genome shotgun (WGS) entry which is preliminary data.</text>
</comment>
<evidence type="ECO:0000313" key="3">
    <source>
        <dbReference type="Proteomes" id="UP000004105"/>
    </source>
</evidence>
<name>F2BDM5_9NEIS</name>
<keyword evidence="3" id="KW-1185">Reference proteome</keyword>
<accession>F2BDM5</accession>
<evidence type="ECO:0000256" key="1">
    <source>
        <dbReference type="SAM" id="Phobius"/>
    </source>
</evidence>
<keyword evidence="1" id="KW-0472">Membrane</keyword>